<dbReference type="InterPro" id="IPR019954">
    <property type="entry name" value="Ubiquitin_CS"/>
</dbReference>
<evidence type="ECO:0000313" key="4">
    <source>
        <dbReference type="EMBL" id="KAF9682062.1"/>
    </source>
</evidence>
<evidence type="ECO:0000256" key="1">
    <source>
        <dbReference type="ARBA" id="ARBA00022499"/>
    </source>
</evidence>
<dbReference type="SMART" id="SM00213">
    <property type="entry name" value="UBQ"/>
    <property type="match status" value="2"/>
</dbReference>
<evidence type="ECO:0000259" key="3">
    <source>
        <dbReference type="PROSITE" id="PS50053"/>
    </source>
</evidence>
<dbReference type="EMBL" id="JADGMS010000005">
    <property type="protein sequence ID" value="KAF9682062.1"/>
    <property type="molecule type" value="Genomic_DNA"/>
</dbReference>
<evidence type="ECO:0000313" key="5">
    <source>
        <dbReference type="Proteomes" id="UP000657918"/>
    </source>
</evidence>
<dbReference type="InterPro" id="IPR038738">
    <property type="entry name" value="Nedd8-like"/>
</dbReference>
<dbReference type="CDD" id="cd01806">
    <property type="entry name" value="Ubl_NEDD8"/>
    <property type="match status" value="1"/>
</dbReference>
<dbReference type="PROSITE" id="PS50053">
    <property type="entry name" value="UBIQUITIN_2"/>
    <property type="match status" value="2"/>
</dbReference>
<dbReference type="Pfam" id="PF00240">
    <property type="entry name" value="ubiquitin"/>
    <property type="match status" value="2"/>
</dbReference>
<dbReference type="PROSITE" id="PS00299">
    <property type="entry name" value="UBIQUITIN_1"/>
    <property type="match status" value="1"/>
</dbReference>
<dbReference type="FunFam" id="3.10.20.90:FF:000428">
    <property type="entry name" value="Polyubiquitin-C"/>
    <property type="match status" value="1"/>
</dbReference>
<feature type="domain" description="Ubiquitin-like" evidence="3">
    <location>
        <begin position="129"/>
        <end position="204"/>
    </location>
</feature>
<reference evidence="4 5" key="1">
    <citation type="submission" date="2020-10" db="EMBL/GenBank/DDBJ databases">
        <title>Plant Genome Project.</title>
        <authorList>
            <person name="Zhang R.-G."/>
        </authorList>
    </citation>
    <scope>NUCLEOTIDE SEQUENCE [LARGE SCALE GENOMIC DNA]</scope>
    <source>
        <strain evidence="4">FAFU-HL-1</strain>
        <tissue evidence="4">Leaf</tissue>
    </source>
</reference>
<accession>A0A835K7G2</accession>
<keyword evidence="2" id="KW-0833">Ubl conjugation pathway</keyword>
<evidence type="ECO:0000256" key="2">
    <source>
        <dbReference type="ARBA" id="ARBA00022786"/>
    </source>
</evidence>
<name>A0A835K7G2_9ROSI</name>
<dbReference type="Gene3D" id="3.10.20.90">
    <property type="entry name" value="Phosphatidylinositol 3-kinase Catalytic Subunit, Chain A, domain 1"/>
    <property type="match status" value="2"/>
</dbReference>
<proteinExistence type="predicted"/>
<dbReference type="InterPro" id="IPR029071">
    <property type="entry name" value="Ubiquitin-like_domsf"/>
</dbReference>
<dbReference type="InterPro" id="IPR050158">
    <property type="entry name" value="Ubiquitin_ubiquitin-like"/>
</dbReference>
<dbReference type="SUPFAM" id="SSF54236">
    <property type="entry name" value="Ubiquitin-like"/>
    <property type="match status" value="2"/>
</dbReference>
<dbReference type="PANTHER" id="PTHR10666">
    <property type="entry name" value="UBIQUITIN"/>
    <property type="match status" value="1"/>
</dbReference>
<gene>
    <name evidence="4" type="ORF">SADUNF_Sadunf05G0069300</name>
</gene>
<organism evidence="4 5">
    <name type="scientific">Salix dunnii</name>
    <dbReference type="NCBI Taxonomy" id="1413687"/>
    <lineage>
        <taxon>Eukaryota</taxon>
        <taxon>Viridiplantae</taxon>
        <taxon>Streptophyta</taxon>
        <taxon>Embryophyta</taxon>
        <taxon>Tracheophyta</taxon>
        <taxon>Spermatophyta</taxon>
        <taxon>Magnoliopsida</taxon>
        <taxon>eudicotyledons</taxon>
        <taxon>Gunneridae</taxon>
        <taxon>Pentapetalae</taxon>
        <taxon>rosids</taxon>
        <taxon>fabids</taxon>
        <taxon>Malpighiales</taxon>
        <taxon>Salicaceae</taxon>
        <taxon>Saliceae</taxon>
        <taxon>Salix</taxon>
    </lineage>
</organism>
<sequence>MIEKDERQMICCLPETEVMHRPLIIKYSLSASINTLLYQQHLQKKASSISYGCPSPTTLLQVDLVESSSCSDNKPQRVEDLTKDKEGIPPDQQRLIFAGKQLEDGRTLADYNIQKESTLHLVLRLRGGTMIKVKTLTGKEIEIDIEPTDTIDRIKERVEEKEGIPPVQQRLIYAGKQLGDDKTARDYNIEGGSVLHLVLALRGGGF</sequence>
<dbReference type="InterPro" id="IPR019956">
    <property type="entry name" value="Ubiquitin_dom"/>
</dbReference>
<dbReference type="PRINTS" id="PR00348">
    <property type="entry name" value="UBIQUITIN"/>
</dbReference>
<dbReference type="Proteomes" id="UP000657918">
    <property type="component" value="Unassembled WGS sequence"/>
</dbReference>
<dbReference type="InterPro" id="IPR000626">
    <property type="entry name" value="Ubiquitin-like_dom"/>
</dbReference>
<dbReference type="FunFam" id="3.10.20.90:FF:000023">
    <property type="entry name" value="NEDD8 protein"/>
    <property type="match status" value="1"/>
</dbReference>
<protein>
    <recommendedName>
        <fullName evidence="3">Ubiquitin-like domain-containing protein</fullName>
    </recommendedName>
</protein>
<dbReference type="GO" id="GO:0003729">
    <property type="term" value="F:mRNA binding"/>
    <property type="evidence" value="ECO:0007669"/>
    <property type="project" value="UniProtKB-ARBA"/>
</dbReference>
<comment type="caution">
    <text evidence="4">The sequence shown here is derived from an EMBL/GenBank/DDBJ whole genome shotgun (WGS) entry which is preliminary data.</text>
</comment>
<feature type="domain" description="Ubiquitin-like" evidence="3">
    <location>
        <begin position="76"/>
        <end position="128"/>
    </location>
</feature>
<dbReference type="AlphaFoldDB" id="A0A835K7G2"/>
<keyword evidence="1" id="KW-1017">Isopeptide bond</keyword>
<keyword evidence="5" id="KW-1185">Reference proteome</keyword>